<keyword evidence="5 8" id="KW-0687">Ribonucleoprotein</keyword>
<dbReference type="HAMAP" id="MF_01302_B">
    <property type="entry name" value="Ribosomal_uS8_B"/>
    <property type="match status" value="1"/>
</dbReference>
<dbReference type="GO" id="GO:0019843">
    <property type="term" value="F:rRNA binding"/>
    <property type="evidence" value="ECO:0007669"/>
    <property type="project" value="UniProtKB-UniRule"/>
</dbReference>
<evidence type="ECO:0000256" key="3">
    <source>
        <dbReference type="ARBA" id="ARBA00022884"/>
    </source>
</evidence>
<dbReference type="EMBL" id="KT007015">
    <property type="protein sequence ID" value="AKQ03530.1"/>
    <property type="molecule type" value="Genomic_DNA"/>
</dbReference>
<keyword evidence="3 8" id="KW-0694">RNA-binding</keyword>
<evidence type="ECO:0000256" key="7">
    <source>
        <dbReference type="ARBA" id="ARBA00046740"/>
    </source>
</evidence>
<dbReference type="FunFam" id="3.30.1370.30:FF:000002">
    <property type="entry name" value="30S ribosomal protein S8"/>
    <property type="match status" value="1"/>
</dbReference>
<accession>A0A0H4T9R7</accession>
<dbReference type="SUPFAM" id="SSF56047">
    <property type="entry name" value="Ribosomal protein S8"/>
    <property type="match status" value="1"/>
</dbReference>
<dbReference type="GO" id="GO:1990904">
    <property type="term" value="C:ribonucleoprotein complex"/>
    <property type="evidence" value="ECO:0007669"/>
    <property type="project" value="UniProtKB-KW"/>
</dbReference>
<evidence type="ECO:0000256" key="1">
    <source>
        <dbReference type="ARBA" id="ARBA00006471"/>
    </source>
</evidence>
<evidence type="ECO:0000256" key="8">
    <source>
        <dbReference type="HAMAP-Rule" id="MF_01302"/>
    </source>
</evidence>
<protein>
    <recommendedName>
        <fullName evidence="6 8">Small ribosomal subunit protein uS8</fullName>
    </recommendedName>
</protein>
<comment type="function">
    <text evidence="8">One of the primary rRNA binding proteins, it binds directly to 16S rRNA central domain where it helps coordinate assembly of the platform of the 30S subunit.</text>
</comment>
<dbReference type="GO" id="GO:0003735">
    <property type="term" value="F:structural constituent of ribosome"/>
    <property type="evidence" value="ECO:0007669"/>
    <property type="project" value="InterPro"/>
</dbReference>
<dbReference type="Gene3D" id="3.30.1370.30">
    <property type="match status" value="1"/>
</dbReference>
<dbReference type="InterPro" id="IPR000630">
    <property type="entry name" value="Ribosomal_uS8"/>
</dbReference>
<dbReference type="InterPro" id="IPR035987">
    <property type="entry name" value="Ribosomal_uS8_sf"/>
</dbReference>
<dbReference type="Pfam" id="PF00410">
    <property type="entry name" value="Ribosomal_S8"/>
    <property type="match status" value="1"/>
</dbReference>
<comment type="similarity">
    <text evidence="1 8 9">Belongs to the universal ribosomal protein uS8 family.</text>
</comment>
<proteinExistence type="inferred from homology"/>
<name>A0A0H4T9R7_9BACT</name>
<dbReference type="Gene3D" id="3.30.1490.10">
    <property type="match status" value="1"/>
</dbReference>
<dbReference type="NCBIfam" id="NF001109">
    <property type="entry name" value="PRK00136.1"/>
    <property type="match status" value="1"/>
</dbReference>
<dbReference type="InterPro" id="IPR047863">
    <property type="entry name" value="Ribosomal_uS8_CS"/>
</dbReference>
<evidence type="ECO:0000256" key="4">
    <source>
        <dbReference type="ARBA" id="ARBA00022980"/>
    </source>
</evidence>
<dbReference type="GO" id="GO:0006412">
    <property type="term" value="P:translation"/>
    <property type="evidence" value="ECO:0007669"/>
    <property type="project" value="UniProtKB-UniRule"/>
</dbReference>
<gene>
    <name evidence="8 10" type="primary">rpsH</name>
</gene>
<dbReference type="AlphaFoldDB" id="A0A0H4T9R7"/>
<reference evidence="10" key="1">
    <citation type="journal article" date="2015" name="ISME J.">
        <title>Aquifer environment selects for microbial species cohorts in sediment and groundwater.</title>
        <authorList>
            <person name="Hug L.A."/>
            <person name="Thomas B.C."/>
            <person name="Brown C.T."/>
            <person name="Frischkorn K.R."/>
            <person name="Williams K.H."/>
            <person name="Tringe S.G."/>
            <person name="Banfield J.F."/>
        </authorList>
    </citation>
    <scope>NUCLEOTIDE SEQUENCE</scope>
</reference>
<organism evidence="10">
    <name type="scientific">uncultured Ignavibacteria bacterium Rifle_16ft_4_minimus_38087</name>
    <dbReference type="NCBI Taxonomy" id="1665104"/>
    <lineage>
        <taxon>Bacteria</taxon>
        <taxon>Pseudomonadati</taxon>
        <taxon>Ignavibacteriota</taxon>
        <taxon>Ignavibacteria</taxon>
        <taxon>environmental samples</taxon>
    </lineage>
</organism>
<dbReference type="PROSITE" id="PS00053">
    <property type="entry name" value="RIBOSOMAL_S8"/>
    <property type="match status" value="1"/>
</dbReference>
<dbReference type="FunFam" id="3.30.1490.10:FF:000001">
    <property type="entry name" value="30S ribosomal protein S8"/>
    <property type="match status" value="1"/>
</dbReference>
<evidence type="ECO:0000256" key="5">
    <source>
        <dbReference type="ARBA" id="ARBA00023274"/>
    </source>
</evidence>
<evidence type="ECO:0000313" key="10">
    <source>
        <dbReference type="EMBL" id="AKQ03530.1"/>
    </source>
</evidence>
<dbReference type="GO" id="GO:0005737">
    <property type="term" value="C:cytoplasm"/>
    <property type="evidence" value="ECO:0007669"/>
    <property type="project" value="UniProtKB-ARBA"/>
</dbReference>
<sequence>MVTDPISDFLTRIRNAVKAKHRRVDIPASKVKKAMAQILLDQKFISNVALMEDGKQGFLRINLKYNNGKPVIIGLRRVSRPGIRQYRGKDALPRVIGGMGVAIVSTSKGVMTDAQARKQNVGGEVLAYIW</sequence>
<evidence type="ECO:0000256" key="6">
    <source>
        <dbReference type="ARBA" id="ARBA00035258"/>
    </source>
</evidence>
<comment type="subunit">
    <text evidence="7 8">Part of the 30S ribosomal subunit. Contacts proteins S5 and S12.</text>
</comment>
<dbReference type="PANTHER" id="PTHR11758">
    <property type="entry name" value="40S RIBOSOMAL PROTEIN S15A"/>
    <property type="match status" value="1"/>
</dbReference>
<dbReference type="GO" id="GO:0005840">
    <property type="term" value="C:ribosome"/>
    <property type="evidence" value="ECO:0007669"/>
    <property type="project" value="UniProtKB-KW"/>
</dbReference>
<keyword evidence="2 8" id="KW-0699">rRNA-binding</keyword>
<evidence type="ECO:0000256" key="2">
    <source>
        <dbReference type="ARBA" id="ARBA00022730"/>
    </source>
</evidence>
<evidence type="ECO:0000256" key="9">
    <source>
        <dbReference type="RuleBase" id="RU003660"/>
    </source>
</evidence>
<keyword evidence="4 8" id="KW-0689">Ribosomal protein</keyword>